<dbReference type="InterPro" id="IPR052027">
    <property type="entry name" value="PspC"/>
</dbReference>
<comment type="subcellular location">
    <subcellularLocation>
        <location evidence="1">Cell membrane</location>
        <topology evidence="1">Single-pass membrane protein</topology>
    </subcellularLocation>
</comment>
<evidence type="ECO:0000256" key="4">
    <source>
        <dbReference type="ARBA" id="ARBA00022989"/>
    </source>
</evidence>
<evidence type="ECO:0000313" key="10">
    <source>
        <dbReference type="Proteomes" id="UP000319263"/>
    </source>
</evidence>
<evidence type="ECO:0000256" key="5">
    <source>
        <dbReference type="ARBA" id="ARBA00023136"/>
    </source>
</evidence>
<dbReference type="InterPro" id="IPR007168">
    <property type="entry name" value="Phageshock_PspC_N"/>
</dbReference>
<evidence type="ECO:0000259" key="8">
    <source>
        <dbReference type="Pfam" id="PF04024"/>
    </source>
</evidence>
<evidence type="ECO:0000313" key="9">
    <source>
        <dbReference type="EMBL" id="QDP95614.1"/>
    </source>
</evidence>
<gene>
    <name evidence="9" type="ORF">FOE78_06575</name>
</gene>
<keyword evidence="10" id="KW-1185">Reference proteome</keyword>
<sequence>MSSIWTVRRTATDRKVSGLAAGLARVWNVDPVLIRVGFAILALSGGIGVVLYLAGWLMVPEEGKQASYLDQAIPQTRGWSRELRLVIVAAACVIGLVALSSVAPFSFAAAVVMAAVWYFGYYRNRPQQADPPAAEPVEPPMQFAEFTGEPTPFTEAARAWQDRIVEYQQTVRQQQAEAQRAEQLPAEDPYREEFLAHPDPVGLYAEPAPTADVIETRRARTAQRRRSARRLGLVSLAVLALTLGGLGVASSLGVVISPAIYLSAALLVMGLTLLAGTRFGRPPGMAVVAILTAVAMAFTLTAERVPVIGDDSVGVQKVSFSTGAAMPAEKHVDAGQLTIDLRDLQLTSTRTFTASVGTGRLIVLLPRDVGSTVDYRVDDGTISITGQPRRWGSQLTGTAQLNGQHKTSINLDLLVGQGQLEVRR</sequence>
<evidence type="ECO:0000256" key="2">
    <source>
        <dbReference type="ARBA" id="ARBA00022475"/>
    </source>
</evidence>
<dbReference type="PANTHER" id="PTHR33885">
    <property type="entry name" value="PHAGE SHOCK PROTEIN C"/>
    <property type="match status" value="1"/>
</dbReference>
<feature type="transmembrane region" description="Helical" evidence="7">
    <location>
        <begin position="231"/>
        <end position="253"/>
    </location>
</feature>
<accession>A0A516PWQ6</accession>
<evidence type="ECO:0000256" key="1">
    <source>
        <dbReference type="ARBA" id="ARBA00004162"/>
    </source>
</evidence>
<keyword evidence="4 7" id="KW-1133">Transmembrane helix</keyword>
<keyword evidence="6" id="KW-0175">Coiled coil</keyword>
<reference evidence="9 10" key="1">
    <citation type="submission" date="2019-07" db="EMBL/GenBank/DDBJ databases">
        <title>Microlunatus dokdonensis sp. nov. isolated from the rhizospheric soil of the wild plant Elymus tsukushiensis.</title>
        <authorList>
            <person name="Ghim S.-Y."/>
            <person name="Hwang Y.-J."/>
            <person name="Son J.-S."/>
            <person name="Shin J.-H."/>
        </authorList>
    </citation>
    <scope>NUCLEOTIDE SEQUENCE [LARGE SCALE GENOMIC DNA]</scope>
    <source>
        <strain evidence="9 10">KUDC0627</strain>
    </source>
</reference>
<feature type="transmembrane region" description="Helical" evidence="7">
    <location>
        <begin position="259"/>
        <end position="277"/>
    </location>
</feature>
<protein>
    <submittedName>
        <fullName evidence="9">PspC domain-containing protein</fullName>
    </submittedName>
</protein>
<dbReference type="Pfam" id="PF04024">
    <property type="entry name" value="PspC"/>
    <property type="match status" value="1"/>
</dbReference>
<feature type="coiled-coil region" evidence="6">
    <location>
        <begin position="157"/>
        <end position="184"/>
    </location>
</feature>
<evidence type="ECO:0000256" key="6">
    <source>
        <dbReference type="SAM" id="Coils"/>
    </source>
</evidence>
<dbReference type="Proteomes" id="UP000319263">
    <property type="component" value="Chromosome"/>
</dbReference>
<dbReference type="AlphaFoldDB" id="A0A516PWQ6"/>
<evidence type="ECO:0000256" key="7">
    <source>
        <dbReference type="SAM" id="Phobius"/>
    </source>
</evidence>
<evidence type="ECO:0000256" key="3">
    <source>
        <dbReference type="ARBA" id="ARBA00022692"/>
    </source>
</evidence>
<dbReference type="RefSeq" id="WP_143985582.1">
    <property type="nucleotide sequence ID" value="NZ_CP041692.1"/>
</dbReference>
<organism evidence="9 10">
    <name type="scientific">Microlunatus elymi</name>
    <dbReference type="NCBI Taxonomy" id="2596828"/>
    <lineage>
        <taxon>Bacteria</taxon>
        <taxon>Bacillati</taxon>
        <taxon>Actinomycetota</taxon>
        <taxon>Actinomycetes</taxon>
        <taxon>Propionibacteriales</taxon>
        <taxon>Propionibacteriaceae</taxon>
        <taxon>Microlunatus</taxon>
    </lineage>
</organism>
<dbReference type="OrthoDB" id="7359894at2"/>
<feature type="transmembrane region" description="Helical" evidence="7">
    <location>
        <begin position="32"/>
        <end position="59"/>
    </location>
</feature>
<feature type="transmembrane region" description="Helical" evidence="7">
    <location>
        <begin position="284"/>
        <end position="302"/>
    </location>
</feature>
<feature type="domain" description="Phage shock protein PspC N-terminal" evidence="8">
    <location>
        <begin position="7"/>
        <end position="62"/>
    </location>
</feature>
<dbReference type="GO" id="GO:0005886">
    <property type="term" value="C:plasma membrane"/>
    <property type="evidence" value="ECO:0007669"/>
    <property type="project" value="UniProtKB-SubCell"/>
</dbReference>
<name>A0A516PWQ6_9ACTN</name>
<dbReference type="KEGG" id="mik:FOE78_06575"/>
<feature type="transmembrane region" description="Helical" evidence="7">
    <location>
        <begin position="83"/>
        <end position="99"/>
    </location>
</feature>
<keyword evidence="2" id="KW-1003">Cell membrane</keyword>
<keyword evidence="3 7" id="KW-0812">Transmembrane</keyword>
<dbReference type="PANTHER" id="PTHR33885:SF3">
    <property type="entry name" value="PHAGE SHOCK PROTEIN C"/>
    <property type="match status" value="1"/>
</dbReference>
<proteinExistence type="predicted"/>
<dbReference type="EMBL" id="CP041692">
    <property type="protein sequence ID" value="QDP95614.1"/>
    <property type="molecule type" value="Genomic_DNA"/>
</dbReference>
<keyword evidence="5 7" id="KW-0472">Membrane</keyword>